<sequence>DSKTDNSRVSLSRWIGFWYKKSLRYEPAPLRREKKIARLKFKYNPTGAIPKTSQWLRDEEGVFSKHGVKPAKKEETYLAAFLSY</sequence>
<feature type="non-terminal residue" evidence="1">
    <location>
        <position position="1"/>
    </location>
</feature>
<gene>
    <name evidence="1" type="ORF">HAX54_027821</name>
</gene>
<dbReference type="EMBL" id="JACEIK010033970">
    <property type="protein sequence ID" value="MCE5166835.1"/>
    <property type="molecule type" value="Genomic_DNA"/>
</dbReference>
<dbReference type="Proteomes" id="UP000823775">
    <property type="component" value="Unassembled WGS sequence"/>
</dbReference>
<organism evidence="1 2">
    <name type="scientific">Datura stramonium</name>
    <name type="common">Jimsonweed</name>
    <name type="synonym">Common thornapple</name>
    <dbReference type="NCBI Taxonomy" id="4076"/>
    <lineage>
        <taxon>Eukaryota</taxon>
        <taxon>Viridiplantae</taxon>
        <taxon>Streptophyta</taxon>
        <taxon>Embryophyta</taxon>
        <taxon>Tracheophyta</taxon>
        <taxon>Spermatophyta</taxon>
        <taxon>Magnoliopsida</taxon>
        <taxon>eudicotyledons</taxon>
        <taxon>Gunneridae</taxon>
        <taxon>Pentapetalae</taxon>
        <taxon>asterids</taxon>
        <taxon>lamiids</taxon>
        <taxon>Solanales</taxon>
        <taxon>Solanaceae</taxon>
        <taxon>Solanoideae</taxon>
        <taxon>Datureae</taxon>
        <taxon>Datura</taxon>
    </lineage>
</organism>
<reference evidence="1 2" key="1">
    <citation type="journal article" date="2021" name="BMC Genomics">
        <title>Datura genome reveals duplications of psychoactive alkaloid biosynthetic genes and high mutation rate following tissue culture.</title>
        <authorList>
            <person name="Rajewski A."/>
            <person name="Carter-House D."/>
            <person name="Stajich J."/>
            <person name="Litt A."/>
        </authorList>
    </citation>
    <scope>NUCLEOTIDE SEQUENCE [LARGE SCALE GENOMIC DNA]</scope>
    <source>
        <strain evidence="1">AR-01</strain>
    </source>
</reference>
<name>A0ABS8Y560_DATST</name>
<keyword evidence="2" id="KW-1185">Reference proteome</keyword>
<evidence type="ECO:0000313" key="2">
    <source>
        <dbReference type="Proteomes" id="UP000823775"/>
    </source>
</evidence>
<proteinExistence type="predicted"/>
<evidence type="ECO:0000313" key="1">
    <source>
        <dbReference type="EMBL" id="MCE5166835.1"/>
    </source>
</evidence>
<protein>
    <submittedName>
        <fullName evidence="1">Uncharacterized protein</fullName>
    </submittedName>
</protein>
<comment type="caution">
    <text evidence="1">The sequence shown here is derived from an EMBL/GenBank/DDBJ whole genome shotgun (WGS) entry which is preliminary data.</text>
</comment>
<accession>A0ABS8Y560</accession>